<dbReference type="GO" id="GO:0000156">
    <property type="term" value="F:phosphorelay response regulator activity"/>
    <property type="evidence" value="ECO:0007669"/>
    <property type="project" value="InterPro"/>
</dbReference>
<dbReference type="GO" id="GO:0006935">
    <property type="term" value="P:chemotaxis"/>
    <property type="evidence" value="ECO:0007669"/>
    <property type="project" value="UniProtKB-UniRule"/>
</dbReference>
<comment type="catalytic activity">
    <reaction evidence="3">
        <text>[protein]-L-glutamate 5-O-methyl ester + H2O = L-glutamyl-[protein] + methanol + H(+)</text>
        <dbReference type="Rhea" id="RHEA:23236"/>
        <dbReference type="Rhea" id="RHEA-COMP:10208"/>
        <dbReference type="Rhea" id="RHEA-COMP:10311"/>
        <dbReference type="ChEBI" id="CHEBI:15377"/>
        <dbReference type="ChEBI" id="CHEBI:15378"/>
        <dbReference type="ChEBI" id="CHEBI:17790"/>
        <dbReference type="ChEBI" id="CHEBI:29973"/>
        <dbReference type="ChEBI" id="CHEBI:82795"/>
        <dbReference type="EC" id="3.1.1.61"/>
    </reaction>
</comment>
<feature type="active site" evidence="4">
    <location>
        <position position="86"/>
    </location>
</feature>
<dbReference type="PANTHER" id="PTHR42872:SF6">
    <property type="entry name" value="PROTEIN-GLUTAMATE METHYLESTERASE_PROTEIN-GLUTAMINE GLUTAMINASE"/>
    <property type="match status" value="1"/>
</dbReference>
<dbReference type="InterPro" id="IPR035909">
    <property type="entry name" value="CheB_C"/>
</dbReference>
<reference evidence="8 9" key="1">
    <citation type="submission" date="2019-10" db="EMBL/GenBank/DDBJ databases">
        <title>Rubrobacter sp nov SCSIO 52090 isolated from a deep-sea sediment in the South China Sea.</title>
        <authorList>
            <person name="Chen R.W."/>
        </authorList>
    </citation>
    <scope>NUCLEOTIDE SEQUENCE [LARGE SCALE GENOMIC DNA]</scope>
    <source>
        <strain evidence="8 9">SCSIO 52909</strain>
    </source>
</reference>
<dbReference type="Gene3D" id="3.40.50.180">
    <property type="entry name" value="Methylesterase CheB, C-terminal domain"/>
    <property type="match status" value="1"/>
</dbReference>
<dbReference type="KEGG" id="rub:GBA63_15755"/>
<evidence type="ECO:0000256" key="2">
    <source>
        <dbReference type="ARBA" id="ARBA00039140"/>
    </source>
</evidence>
<evidence type="ECO:0000256" key="3">
    <source>
        <dbReference type="ARBA" id="ARBA00048267"/>
    </source>
</evidence>
<keyword evidence="9" id="KW-1185">Reference proteome</keyword>
<proteinExistence type="predicted"/>
<protein>
    <recommendedName>
        <fullName evidence="2">protein-glutamate methylesterase</fullName>
        <ecNumber evidence="2">3.1.1.61</ecNumber>
    </recommendedName>
</protein>
<dbReference type="GO" id="GO:0008984">
    <property type="term" value="F:protein-glutamate methylesterase activity"/>
    <property type="evidence" value="ECO:0007669"/>
    <property type="project" value="UniProtKB-EC"/>
</dbReference>
<dbReference type="EC" id="3.1.1.61" evidence="2"/>
<evidence type="ECO:0000256" key="1">
    <source>
        <dbReference type="ARBA" id="ARBA00022801"/>
    </source>
</evidence>
<evidence type="ECO:0000256" key="5">
    <source>
        <dbReference type="SAM" id="MobiDB-lite"/>
    </source>
</evidence>
<dbReference type="InterPro" id="IPR009040">
    <property type="entry name" value="Ferritin-like_diiron"/>
</dbReference>
<feature type="active site" evidence="4">
    <location>
        <position position="178"/>
    </location>
</feature>
<dbReference type="PIRSF" id="PIRSF036461">
    <property type="entry name" value="Chmtx_methlestr"/>
    <property type="match status" value="1"/>
</dbReference>
<name>A0A6G8QCE2_9ACTN</name>
<feature type="compositionally biased region" description="Basic and acidic residues" evidence="5">
    <location>
        <begin position="349"/>
        <end position="374"/>
    </location>
</feature>
<dbReference type="SUPFAM" id="SSF52738">
    <property type="entry name" value="Methylesterase CheB, C-terminal domain"/>
    <property type="match status" value="1"/>
</dbReference>
<feature type="active site" evidence="4">
    <location>
        <position position="59"/>
    </location>
</feature>
<dbReference type="AlphaFoldDB" id="A0A6G8QCE2"/>
<evidence type="ECO:0000259" key="7">
    <source>
        <dbReference type="PROSITE" id="PS50905"/>
    </source>
</evidence>
<keyword evidence="1 4" id="KW-0378">Hydrolase</keyword>
<dbReference type="PANTHER" id="PTHR42872">
    <property type="entry name" value="PROTEIN-GLUTAMATE METHYLESTERASE/PROTEIN-GLUTAMINE GLUTAMINASE"/>
    <property type="match status" value="1"/>
</dbReference>
<evidence type="ECO:0000259" key="6">
    <source>
        <dbReference type="PROSITE" id="PS50122"/>
    </source>
</evidence>
<dbReference type="Pfam" id="PF01339">
    <property type="entry name" value="CheB_methylest"/>
    <property type="match status" value="1"/>
</dbReference>
<dbReference type="InterPro" id="IPR000673">
    <property type="entry name" value="Sig_transdc_resp-reg_Me-estase"/>
</dbReference>
<keyword evidence="4" id="KW-0145">Chemotaxis</keyword>
<accession>A0A6G8QCE2</accession>
<dbReference type="Proteomes" id="UP000501452">
    <property type="component" value="Chromosome"/>
</dbReference>
<dbReference type="PROSITE" id="PS50122">
    <property type="entry name" value="CHEB"/>
    <property type="match status" value="1"/>
</dbReference>
<organism evidence="8 9">
    <name type="scientific">Rubrobacter tropicus</name>
    <dbReference type="NCBI Taxonomy" id="2653851"/>
    <lineage>
        <taxon>Bacteria</taxon>
        <taxon>Bacillati</taxon>
        <taxon>Actinomycetota</taxon>
        <taxon>Rubrobacteria</taxon>
        <taxon>Rubrobacterales</taxon>
        <taxon>Rubrobacteraceae</taxon>
        <taxon>Rubrobacter</taxon>
    </lineage>
</organism>
<feature type="region of interest" description="Disordered" evidence="5">
    <location>
        <begin position="338"/>
        <end position="374"/>
    </location>
</feature>
<feature type="domain" description="CheB-type methylesterase" evidence="6">
    <location>
        <begin position="47"/>
        <end position="236"/>
    </location>
</feature>
<dbReference type="GO" id="GO:0005737">
    <property type="term" value="C:cytoplasm"/>
    <property type="evidence" value="ECO:0007669"/>
    <property type="project" value="InterPro"/>
</dbReference>
<sequence length="374" mass="39719">MVAQFYAWYAGRQAWRLHNLVYSTLLDRPTVPRAGVDLLYSASRREVLAGHDVITIGASSGGVEALSTLVGGLPADLPAAVLVVLHFPQEAPSALPRILGRAGPLEAFHPEDGDRLEGGRVYVAPPGLHLLVEDGRVRLARGPKENGHRPAVDPLFRTAALAYGPRAVGVVLTGADDDGTAGLVAIKRMGGVAVVQDPDDALFRPMPESALRHVDVDYCAPVGEMAPLLARLVRGPAEKVGAYTAPEDLVLEAKISGLEPSVIEGGRHPGKLSGFTCPECSGPLYGIEDGPLTRFRCRVGHAYTAEAVLEGKNGALEEALYAALNALEEAAEMAEKLAARAQSGGQPRASERFQARARKSREQATKIRRVMTEG</sequence>
<dbReference type="EMBL" id="CP045119">
    <property type="protein sequence ID" value="QIN83937.1"/>
    <property type="molecule type" value="Genomic_DNA"/>
</dbReference>
<evidence type="ECO:0000313" key="8">
    <source>
        <dbReference type="EMBL" id="QIN83937.1"/>
    </source>
</evidence>
<evidence type="ECO:0000256" key="4">
    <source>
        <dbReference type="PROSITE-ProRule" id="PRU00050"/>
    </source>
</evidence>
<feature type="domain" description="Ferritin-like diiron" evidence="7">
    <location>
        <begin position="310"/>
        <end position="374"/>
    </location>
</feature>
<gene>
    <name evidence="8" type="ORF">GBA63_15755</name>
</gene>
<evidence type="ECO:0000313" key="9">
    <source>
        <dbReference type="Proteomes" id="UP000501452"/>
    </source>
</evidence>
<dbReference type="InterPro" id="IPR011247">
    <property type="entry name" value="Chemotax_prot-Glu_Me-esterase"/>
</dbReference>
<dbReference type="CDD" id="cd16433">
    <property type="entry name" value="CheB"/>
    <property type="match status" value="1"/>
</dbReference>
<dbReference type="PROSITE" id="PS50905">
    <property type="entry name" value="FERRITIN_LIKE"/>
    <property type="match status" value="1"/>
</dbReference>